<dbReference type="GO" id="GO:0000466">
    <property type="term" value="P:maturation of 5.8S rRNA from tricistronic rRNA transcript (SSU-rRNA, 5.8S rRNA, LSU-rRNA)"/>
    <property type="evidence" value="ECO:0007669"/>
    <property type="project" value="TreeGrafter"/>
</dbReference>
<evidence type="ECO:0000259" key="2">
    <source>
        <dbReference type="Pfam" id="PF11707"/>
    </source>
</evidence>
<organism evidence="5 6">
    <name type="scientific">Acrodontium crateriforme</name>
    <dbReference type="NCBI Taxonomy" id="150365"/>
    <lineage>
        <taxon>Eukaryota</taxon>
        <taxon>Fungi</taxon>
        <taxon>Dikarya</taxon>
        <taxon>Ascomycota</taxon>
        <taxon>Pezizomycotina</taxon>
        <taxon>Dothideomycetes</taxon>
        <taxon>Dothideomycetidae</taxon>
        <taxon>Mycosphaerellales</taxon>
        <taxon>Teratosphaeriaceae</taxon>
        <taxon>Acrodontium</taxon>
    </lineage>
</organism>
<feature type="domain" description="URB1 N-terminal" evidence="2">
    <location>
        <begin position="103"/>
        <end position="441"/>
    </location>
</feature>
<dbReference type="Pfam" id="PF16201">
    <property type="entry name" value="NopRA1"/>
    <property type="match status" value="1"/>
</dbReference>
<dbReference type="PANTHER" id="PTHR13500">
    <property type="entry name" value="NUCLEOLAR PRERIBOSOMAL-ASSOCIATED PROTEIN 1"/>
    <property type="match status" value="1"/>
</dbReference>
<reference evidence="5 6" key="1">
    <citation type="submission" date="2023-11" db="EMBL/GenBank/DDBJ databases">
        <title>An acidophilic fungus is an integral part of prey digestion in a carnivorous sundew plant.</title>
        <authorList>
            <person name="Tsai I.J."/>
        </authorList>
    </citation>
    <scope>NUCLEOTIDE SEQUENCE [LARGE SCALE GENOMIC DNA]</scope>
    <source>
        <strain evidence="5">169a</strain>
    </source>
</reference>
<dbReference type="Pfam" id="PF11707">
    <property type="entry name" value="Npa1"/>
    <property type="match status" value="1"/>
</dbReference>
<dbReference type="InterPro" id="IPR059018">
    <property type="entry name" value="HEAT_URB1"/>
</dbReference>
<dbReference type="PANTHER" id="PTHR13500:SF0">
    <property type="entry name" value="NUCLEOLAR PRE-RIBOSOMAL-ASSOCIATED PROTEIN 1"/>
    <property type="match status" value="1"/>
</dbReference>
<dbReference type="EMBL" id="CP138592">
    <property type="protein sequence ID" value="WPH04754.1"/>
    <property type="molecule type" value="Genomic_DNA"/>
</dbReference>
<name>A0AAQ3RAW9_9PEZI</name>
<evidence type="ECO:0008006" key="7">
    <source>
        <dbReference type="Google" id="ProtNLM"/>
    </source>
</evidence>
<sequence length="1107" mass="124987">MYKRPAEQEDTSRPPKRSRPEQSYQSPKIDQIEYARQLQQLLTFRQDGLQQLRNGIASFKNFLETILYRKDEESRMRQLSILREYLDTQMPEDAKDPDRPFLGQLWQAWSFANQNNNDHLVSSISAVLALLLKLLSSLLDFRDFGLLLCRTVLLHPHLRLVKRCLDAPKNKDFVISPCLRLLTEVTSFDGGVLAREVYKRREQTFDISSLRRNLGLVKQNVDEEEARRKPSIRTLTVRYILASLKYLHEGAKNDMLKSRPLCISLFQYVNDDPADLVNEILSITEQHVLKDDEVQRSVKSTLLTEHNLERITGIATRSIEDHQAAEKAFDWLRSVCMIPSYGLLRQSAWYPPGTIKSEASTKEGTIDLGLDSLDFYDATERPVVRNTTLLEWIKTLRPQSSLRERELIMICFESAPELITAYFVEKNFQMEPKLTNTWIGYASFLFEVIKLSVPVNLGNSDGEEFADLPPQTTIMLENILPKCLSQKVLTRCLNQSSDLIAFFAIRILVLAFQKLADVQGQLQKAATIAVSGDDKLWYEASERLRTKVMERSPSMKDIITKFRKTPDDDDHVLQRESITRLLRLFYEVAPVQALEEQLDVSVALNAALAGDNAESASSEIRQMRSLELEHLLAIASQSSGMRWFNKQASLKYSPITTLIKLHTKDSQNRPTRSMIQHVLVDQSVLSGSAALDALIASLVGIDDDDSEVWTFIDDCLARANRQPVKYVDQLEAAASSEKKKDEQLPSVLVAVVIEQASFASDKADVQAWIGQFLGLIVESKDGAKTTKALQKSAGLKISKGSKASDESASLLNKVNLPVAAVNPTTGPTNRLLVTEDFTFAPPPSESEDHPQLLRWSRKDLELAIEDGDVDGLILCLCSQFPEVRKQALGQLRLLRAKLAASTVEDKEHIAVIIGELTETFEKQCLPTDKALPYLAGTFAARGLHVLTQPTHHMYPKINRYLIRSPEWRISKMPSYWLSNTALTQPDQDDSYWREVQWVLDWLVDGLRTPADLEILRRGNFFERAMALYSSPAASIKLVKEKVVELLYRGTCVEGGSNTLITRSGVIAWLDMDKRQGDETSKQVKTRVLETCDAARIGGWSGVSVATL</sequence>
<feature type="region of interest" description="Disordered" evidence="1">
    <location>
        <begin position="1"/>
        <end position="28"/>
    </location>
</feature>
<feature type="compositionally biased region" description="Basic and acidic residues" evidence="1">
    <location>
        <begin position="1"/>
        <end position="13"/>
    </location>
</feature>
<evidence type="ECO:0000313" key="6">
    <source>
        <dbReference type="Proteomes" id="UP001303373"/>
    </source>
</evidence>
<proteinExistence type="predicted"/>
<dbReference type="InterPro" id="IPR032436">
    <property type="entry name" value="URB1_C"/>
</dbReference>
<evidence type="ECO:0000313" key="5">
    <source>
        <dbReference type="EMBL" id="WPH04754.1"/>
    </source>
</evidence>
<feature type="domain" description="URB1 C-terminal" evidence="3">
    <location>
        <begin position="872"/>
        <end position="1068"/>
    </location>
</feature>
<dbReference type="Proteomes" id="UP001303373">
    <property type="component" value="Chromosome 13"/>
</dbReference>
<evidence type="ECO:0000259" key="3">
    <source>
        <dbReference type="Pfam" id="PF16201"/>
    </source>
</evidence>
<accession>A0AAQ3RAW9</accession>
<dbReference type="GO" id="GO:0005730">
    <property type="term" value="C:nucleolus"/>
    <property type="evidence" value="ECO:0007669"/>
    <property type="project" value="TreeGrafter"/>
</dbReference>
<evidence type="ECO:0000256" key="1">
    <source>
        <dbReference type="SAM" id="MobiDB-lite"/>
    </source>
</evidence>
<dbReference type="InterPro" id="IPR021714">
    <property type="entry name" value="URB1_N"/>
</dbReference>
<evidence type="ECO:0000259" key="4">
    <source>
        <dbReference type="Pfam" id="PF26140"/>
    </source>
</evidence>
<protein>
    <recommendedName>
        <fullName evidence="7">Nucleolar pre-ribosomal-associated protein 1</fullName>
    </recommendedName>
</protein>
<feature type="domain" description="URB1 central HEAT repeat" evidence="4">
    <location>
        <begin position="638"/>
        <end position="803"/>
    </location>
</feature>
<dbReference type="InterPro" id="IPR039844">
    <property type="entry name" value="URB1"/>
</dbReference>
<dbReference type="Pfam" id="PF26140">
    <property type="entry name" value="HEAT_URB1"/>
    <property type="match status" value="1"/>
</dbReference>
<gene>
    <name evidence="5" type="ORF">R9X50_00764900</name>
</gene>
<keyword evidence="6" id="KW-1185">Reference proteome</keyword>
<dbReference type="GO" id="GO:0000463">
    <property type="term" value="P:maturation of LSU-rRNA from tricistronic rRNA transcript (SSU-rRNA, 5.8S rRNA, LSU-rRNA)"/>
    <property type="evidence" value="ECO:0007669"/>
    <property type="project" value="TreeGrafter"/>
</dbReference>
<dbReference type="AlphaFoldDB" id="A0AAQ3RAW9"/>